<dbReference type="Gene3D" id="3.40.50.720">
    <property type="entry name" value="NAD(P)-binding Rossmann-like Domain"/>
    <property type="match status" value="1"/>
</dbReference>
<name>A0AAJ5ZIH3_9CHLR</name>
<keyword evidence="3" id="KW-0560">Oxidoreductase</keyword>
<dbReference type="EMBL" id="CP046147">
    <property type="protein sequence ID" value="WFG38748.1"/>
    <property type="molecule type" value="Genomic_DNA"/>
</dbReference>
<evidence type="ECO:0000313" key="9">
    <source>
        <dbReference type="Proteomes" id="UP001321249"/>
    </source>
</evidence>
<dbReference type="PANTHER" id="PTHR43401">
    <property type="entry name" value="L-THREONINE 3-DEHYDROGENASE"/>
    <property type="match status" value="1"/>
</dbReference>
<evidence type="ECO:0000313" key="6">
    <source>
        <dbReference type="EMBL" id="MDG0867964.1"/>
    </source>
</evidence>
<dbReference type="SMART" id="SM00829">
    <property type="entry name" value="PKS_ER"/>
    <property type="match status" value="1"/>
</dbReference>
<organism evidence="7 8">
    <name type="scientific">Candidatus Lucifugimonas marina</name>
    <dbReference type="NCBI Taxonomy" id="3038979"/>
    <lineage>
        <taxon>Bacteria</taxon>
        <taxon>Bacillati</taxon>
        <taxon>Chloroflexota</taxon>
        <taxon>Dehalococcoidia</taxon>
        <taxon>SAR202 cluster</taxon>
        <taxon>Candidatus Lucifugimonadales</taxon>
        <taxon>Candidatus Lucifugimonadaceae</taxon>
        <taxon>Candidatus Lucifugimonas</taxon>
    </lineage>
</organism>
<comment type="similarity">
    <text evidence="4">Belongs to the zinc-containing alcohol dehydrogenase family.</text>
</comment>
<dbReference type="InterPro" id="IPR020843">
    <property type="entry name" value="ER"/>
</dbReference>
<evidence type="ECO:0000256" key="4">
    <source>
        <dbReference type="RuleBase" id="RU361277"/>
    </source>
</evidence>
<evidence type="ECO:0000256" key="3">
    <source>
        <dbReference type="ARBA" id="ARBA00023002"/>
    </source>
</evidence>
<dbReference type="Pfam" id="PF00107">
    <property type="entry name" value="ADH_zinc_N"/>
    <property type="match status" value="1"/>
</dbReference>
<reference evidence="7" key="2">
    <citation type="journal article" date="2023" name="Nat. Commun.">
        <title>Cultivation of marine bacteria of the SAR202 clade.</title>
        <authorList>
            <person name="Lim Y."/>
            <person name="Seo J.H."/>
            <person name="Giovannoni S.J."/>
            <person name="Kang I."/>
            <person name="Cho J.C."/>
        </authorList>
    </citation>
    <scope>NUCLEOTIDE SEQUENCE</scope>
    <source>
        <strain evidence="7">JH1073</strain>
    </source>
</reference>
<dbReference type="InterPro" id="IPR002328">
    <property type="entry name" value="ADH_Zn_CS"/>
</dbReference>
<dbReference type="InterPro" id="IPR013154">
    <property type="entry name" value="ADH-like_N"/>
</dbReference>
<protein>
    <submittedName>
        <fullName evidence="7">Zinc-binding dehydrogenase</fullName>
    </submittedName>
</protein>
<dbReference type="SUPFAM" id="SSF51735">
    <property type="entry name" value="NAD(P)-binding Rossmann-fold domains"/>
    <property type="match status" value="1"/>
</dbReference>
<gene>
    <name evidence="6" type="ORF">GKO46_12915</name>
    <name evidence="7" type="ORF">GKO48_03705</name>
</gene>
<evidence type="ECO:0000259" key="5">
    <source>
        <dbReference type="SMART" id="SM00829"/>
    </source>
</evidence>
<reference evidence="8" key="3">
    <citation type="submission" date="2023-06" db="EMBL/GenBank/DDBJ databases">
        <title>Pangenomics reveal diversification of enzyme families and niche specialization in globally abundant SAR202 bacteria.</title>
        <authorList>
            <person name="Saw J.H.W."/>
        </authorList>
    </citation>
    <scope>NUCLEOTIDE SEQUENCE [LARGE SCALE GENOMIC DNA]</scope>
    <source>
        <strain evidence="8">JH1073</strain>
    </source>
</reference>
<dbReference type="Proteomes" id="UP001321249">
    <property type="component" value="Unassembled WGS sequence"/>
</dbReference>
<dbReference type="Gene3D" id="3.90.180.10">
    <property type="entry name" value="Medium-chain alcohol dehydrogenases, catalytic domain"/>
    <property type="match status" value="1"/>
</dbReference>
<dbReference type="InterPro" id="IPR036291">
    <property type="entry name" value="NAD(P)-bd_dom_sf"/>
</dbReference>
<keyword evidence="1 4" id="KW-0479">Metal-binding</keyword>
<dbReference type="InterPro" id="IPR050129">
    <property type="entry name" value="Zn_alcohol_dh"/>
</dbReference>
<dbReference type="GO" id="GO:0008270">
    <property type="term" value="F:zinc ion binding"/>
    <property type="evidence" value="ECO:0007669"/>
    <property type="project" value="InterPro"/>
</dbReference>
<accession>A0AAJ5ZIH3</accession>
<comment type="cofactor">
    <cofactor evidence="4">
        <name>Zn(2+)</name>
        <dbReference type="ChEBI" id="CHEBI:29105"/>
    </cofactor>
</comment>
<evidence type="ECO:0000256" key="1">
    <source>
        <dbReference type="ARBA" id="ARBA00022723"/>
    </source>
</evidence>
<dbReference type="AlphaFoldDB" id="A0AAJ5ZIH3"/>
<dbReference type="InterPro" id="IPR011032">
    <property type="entry name" value="GroES-like_sf"/>
</dbReference>
<dbReference type="PANTHER" id="PTHR43401:SF2">
    <property type="entry name" value="L-THREONINE 3-DEHYDROGENASE"/>
    <property type="match status" value="1"/>
</dbReference>
<keyword evidence="8" id="KW-1185">Reference proteome</keyword>
<dbReference type="InterPro" id="IPR013149">
    <property type="entry name" value="ADH-like_C"/>
</dbReference>
<evidence type="ECO:0000313" key="8">
    <source>
        <dbReference type="Proteomes" id="UP001219901"/>
    </source>
</evidence>
<sequence>MLLHFIGAPGQSLVLPWLTGPNNFKKCFALPIVMPAKDSMMKAAVMRGTQKLVVEDIPTPEPGPNQVLVKIKYSALCGSDVHRFQYGMANDGSVLGHEYIGEVVQTGRDVTRLKEGDRIVGGGGAPPAGTVLPSYPNDRYSARTVGIEATRIGGFAEYIAMDEWRPLLIPDGVSDELAVLAEPASIAVHSVRTSKFKLGDTTVVMGAGPIGLLIMQVLKAAGAAQVIVSEPAEARAEAARALGADLVINPMEEEVVDRVLELSGGPGVPVAFDAAAAKPTFQQGLEMVRRGGQLLVVSMAWEDVDLRTVDWIGREVEMKAAYGSQPIDWQTVLNLMQREQLSEKSMVTDESFIGWDDMQSSMERLMKPDEHVQLVLVC</sequence>
<dbReference type="SUPFAM" id="SSF50129">
    <property type="entry name" value="GroES-like"/>
    <property type="match status" value="1"/>
</dbReference>
<proteinExistence type="inferred from homology"/>
<evidence type="ECO:0000313" key="7">
    <source>
        <dbReference type="EMBL" id="WFG38748.1"/>
    </source>
</evidence>
<reference evidence="8 9" key="1">
    <citation type="submission" date="2019-11" db="EMBL/GenBank/DDBJ databases">
        <authorList>
            <person name="Cho J.-C."/>
        </authorList>
    </citation>
    <scope>NUCLEOTIDE SEQUENCE [LARGE SCALE GENOMIC DNA]</scope>
    <source>
        <strain evidence="7 8">JH1073</strain>
        <strain evidence="6 9">JH702</strain>
    </source>
</reference>
<dbReference type="Pfam" id="PF08240">
    <property type="entry name" value="ADH_N"/>
    <property type="match status" value="1"/>
</dbReference>
<feature type="domain" description="Enoyl reductase (ER)" evidence="5">
    <location>
        <begin position="48"/>
        <end position="347"/>
    </location>
</feature>
<keyword evidence="2 4" id="KW-0862">Zinc</keyword>
<dbReference type="PROSITE" id="PS00059">
    <property type="entry name" value="ADH_ZINC"/>
    <property type="match status" value="1"/>
</dbReference>
<dbReference type="EMBL" id="WMBE01000005">
    <property type="protein sequence ID" value="MDG0867964.1"/>
    <property type="molecule type" value="Genomic_DNA"/>
</dbReference>
<dbReference type="Proteomes" id="UP001219901">
    <property type="component" value="Chromosome"/>
</dbReference>
<evidence type="ECO:0000256" key="2">
    <source>
        <dbReference type="ARBA" id="ARBA00022833"/>
    </source>
</evidence>
<dbReference type="GO" id="GO:0016491">
    <property type="term" value="F:oxidoreductase activity"/>
    <property type="evidence" value="ECO:0007669"/>
    <property type="project" value="UniProtKB-KW"/>
</dbReference>